<organism evidence="2 3">
    <name type="scientific">Photobacterium aphoticum</name>
    <dbReference type="NCBI Taxonomy" id="754436"/>
    <lineage>
        <taxon>Bacteria</taxon>
        <taxon>Pseudomonadati</taxon>
        <taxon>Pseudomonadota</taxon>
        <taxon>Gammaproteobacteria</taxon>
        <taxon>Vibrionales</taxon>
        <taxon>Vibrionaceae</taxon>
        <taxon>Photobacterium</taxon>
    </lineage>
</organism>
<protein>
    <recommendedName>
        <fullName evidence="4">DUF2195 domain-containing protein</fullName>
    </recommendedName>
</protein>
<evidence type="ECO:0000256" key="1">
    <source>
        <dbReference type="SAM" id="SignalP"/>
    </source>
</evidence>
<dbReference type="EMBL" id="LDOV01000027">
    <property type="protein sequence ID" value="KLU99839.1"/>
    <property type="molecule type" value="Genomic_DNA"/>
</dbReference>
<reference evidence="2 3" key="1">
    <citation type="submission" date="2015-05" db="EMBL/GenBank/DDBJ databases">
        <title>Photobacterium galathea sp. nov.</title>
        <authorList>
            <person name="Machado H."/>
            <person name="Gram L."/>
        </authorList>
    </citation>
    <scope>NUCLEOTIDE SEQUENCE [LARGE SCALE GENOMIC DNA]</scope>
    <source>
        <strain evidence="2 3">DSM 25995</strain>
    </source>
</reference>
<gene>
    <name evidence="2" type="ORF">ABT58_15310</name>
</gene>
<evidence type="ECO:0000313" key="2">
    <source>
        <dbReference type="EMBL" id="KLU99839.1"/>
    </source>
</evidence>
<name>A0A0J1GJI0_9GAMM</name>
<evidence type="ECO:0008006" key="4">
    <source>
        <dbReference type="Google" id="ProtNLM"/>
    </source>
</evidence>
<dbReference type="PATRIC" id="fig|754436.4.peg.3243"/>
<feature type="signal peptide" evidence="1">
    <location>
        <begin position="1"/>
        <end position="19"/>
    </location>
</feature>
<sequence length="119" mass="13303">MSIRYVALFVLMLPLFVNAGEDEVSPVINNDISECVSLDISKPYPYKNLTLIDMSIDVKKVIGYCGCKSAMANIRIDGILDENFAVKESRKIALVTSFDNTINNIQKENMTLDIRCGSY</sequence>
<feature type="chain" id="PRO_5005251840" description="DUF2195 domain-containing protein" evidence="1">
    <location>
        <begin position="20"/>
        <end position="119"/>
    </location>
</feature>
<dbReference type="AlphaFoldDB" id="A0A0J1GJI0"/>
<evidence type="ECO:0000313" key="3">
    <source>
        <dbReference type="Proteomes" id="UP000036426"/>
    </source>
</evidence>
<keyword evidence="1" id="KW-0732">Signal</keyword>
<dbReference type="Pfam" id="PF09961">
    <property type="entry name" value="DUF2195"/>
    <property type="match status" value="1"/>
</dbReference>
<comment type="caution">
    <text evidence="2">The sequence shown here is derived from an EMBL/GenBank/DDBJ whole genome shotgun (WGS) entry which is preliminary data.</text>
</comment>
<dbReference type="InterPro" id="IPR018696">
    <property type="entry name" value="DUF2195"/>
</dbReference>
<dbReference type="Proteomes" id="UP000036426">
    <property type="component" value="Unassembled WGS sequence"/>
</dbReference>
<proteinExistence type="predicted"/>
<accession>A0A0J1GJI0</accession>
<keyword evidence="3" id="KW-1185">Reference proteome</keyword>